<dbReference type="OrthoDB" id="3176554at2"/>
<organism evidence="6 7">
    <name type="scientific">Amycolatopsis panacis</name>
    <dbReference type="NCBI Taxonomy" id="2340917"/>
    <lineage>
        <taxon>Bacteria</taxon>
        <taxon>Bacillati</taxon>
        <taxon>Actinomycetota</taxon>
        <taxon>Actinomycetes</taxon>
        <taxon>Pseudonocardiales</taxon>
        <taxon>Pseudonocardiaceae</taxon>
        <taxon>Amycolatopsis</taxon>
    </lineage>
</organism>
<dbReference type="PANTHER" id="PTHR30346">
    <property type="entry name" value="TRANSCRIPTIONAL DUAL REGULATOR HCAR-RELATED"/>
    <property type="match status" value="1"/>
</dbReference>
<evidence type="ECO:0000313" key="6">
    <source>
        <dbReference type="EMBL" id="RJQ85466.1"/>
    </source>
</evidence>
<dbReference type="InterPro" id="IPR036390">
    <property type="entry name" value="WH_DNA-bd_sf"/>
</dbReference>
<proteinExistence type="inferred from homology"/>
<dbReference type="PRINTS" id="PR00039">
    <property type="entry name" value="HTHLYSR"/>
</dbReference>
<dbReference type="AlphaFoldDB" id="A0A419I4Q2"/>
<dbReference type="InterPro" id="IPR000847">
    <property type="entry name" value="LysR_HTH_N"/>
</dbReference>
<comment type="similarity">
    <text evidence="1">Belongs to the LysR transcriptional regulatory family.</text>
</comment>
<dbReference type="CDD" id="cd08414">
    <property type="entry name" value="PBP2_LTTR_aromatics_like"/>
    <property type="match status" value="1"/>
</dbReference>
<gene>
    <name evidence="6" type="ORF">D5S19_13855</name>
</gene>
<evidence type="ECO:0000256" key="2">
    <source>
        <dbReference type="ARBA" id="ARBA00023015"/>
    </source>
</evidence>
<protein>
    <submittedName>
        <fullName evidence="6">LysR family transcriptional regulator</fullName>
    </submittedName>
</protein>
<feature type="domain" description="HTH lysR-type" evidence="5">
    <location>
        <begin position="1"/>
        <end position="58"/>
    </location>
</feature>
<accession>A0A419I4Q2</accession>
<dbReference type="GO" id="GO:0003700">
    <property type="term" value="F:DNA-binding transcription factor activity"/>
    <property type="evidence" value="ECO:0007669"/>
    <property type="project" value="InterPro"/>
</dbReference>
<dbReference type="EMBL" id="QZFV01000078">
    <property type="protein sequence ID" value="RJQ85466.1"/>
    <property type="molecule type" value="Genomic_DNA"/>
</dbReference>
<dbReference type="SUPFAM" id="SSF53850">
    <property type="entry name" value="Periplasmic binding protein-like II"/>
    <property type="match status" value="1"/>
</dbReference>
<dbReference type="PANTHER" id="PTHR30346:SF17">
    <property type="entry name" value="LYSR FAMILY TRANSCRIPTIONAL REGULATOR"/>
    <property type="match status" value="1"/>
</dbReference>
<evidence type="ECO:0000313" key="7">
    <source>
        <dbReference type="Proteomes" id="UP000285112"/>
    </source>
</evidence>
<name>A0A419I4Q2_9PSEU</name>
<dbReference type="InterPro" id="IPR036388">
    <property type="entry name" value="WH-like_DNA-bd_sf"/>
</dbReference>
<dbReference type="Pfam" id="PF00126">
    <property type="entry name" value="HTH_1"/>
    <property type="match status" value="1"/>
</dbReference>
<dbReference type="SUPFAM" id="SSF46785">
    <property type="entry name" value="Winged helix' DNA-binding domain"/>
    <property type="match status" value="1"/>
</dbReference>
<comment type="caution">
    <text evidence="6">The sequence shown here is derived from an EMBL/GenBank/DDBJ whole genome shotgun (WGS) entry which is preliminary data.</text>
</comment>
<dbReference type="GO" id="GO:0003677">
    <property type="term" value="F:DNA binding"/>
    <property type="evidence" value="ECO:0007669"/>
    <property type="project" value="UniProtKB-KW"/>
</dbReference>
<keyword evidence="2" id="KW-0805">Transcription regulation</keyword>
<dbReference type="PROSITE" id="PS50931">
    <property type="entry name" value="HTH_LYSR"/>
    <property type="match status" value="1"/>
</dbReference>
<evidence type="ECO:0000256" key="3">
    <source>
        <dbReference type="ARBA" id="ARBA00023125"/>
    </source>
</evidence>
<evidence type="ECO:0000259" key="5">
    <source>
        <dbReference type="PROSITE" id="PS50931"/>
    </source>
</evidence>
<keyword evidence="7" id="KW-1185">Reference proteome</keyword>
<sequence>MELRHLRYFATVAETCHFGRAAQRLHMAQPALSQAIRQLEAELGVSLFARTTRQVSLTPAGEFLLAETHRILGALDESVRGVRRIADGRLGLVRIGFTGTAAFSHLPGIARAVRRELPGVVLGVQGDLLTPEQCDGLRAGRLDLGVLRSPARGEDIELRTIEIEPLILAVAADHPLATAHHVSIVDLQGADFIGYTSRDSVVNDAVLRACQAAGFAPHRTQEAAGTAVLLALVAGGLGVAVVPASARALPLAGVVFRDLAGAGQVELALAWHRGNDSPLVRAVRDVIEAGS</sequence>
<dbReference type="InterPro" id="IPR005119">
    <property type="entry name" value="LysR_subst-bd"/>
</dbReference>
<reference evidence="6 7" key="1">
    <citation type="submission" date="2018-09" db="EMBL/GenBank/DDBJ databases">
        <title>YIM PH 21725 draft genome.</title>
        <authorList>
            <person name="Miao C."/>
        </authorList>
    </citation>
    <scope>NUCLEOTIDE SEQUENCE [LARGE SCALE GENOMIC DNA]</scope>
    <source>
        <strain evidence="7">YIM PH21725</strain>
    </source>
</reference>
<dbReference type="GO" id="GO:0032993">
    <property type="term" value="C:protein-DNA complex"/>
    <property type="evidence" value="ECO:0007669"/>
    <property type="project" value="TreeGrafter"/>
</dbReference>
<evidence type="ECO:0000256" key="4">
    <source>
        <dbReference type="ARBA" id="ARBA00023163"/>
    </source>
</evidence>
<dbReference type="Pfam" id="PF03466">
    <property type="entry name" value="LysR_substrate"/>
    <property type="match status" value="1"/>
</dbReference>
<dbReference type="Gene3D" id="1.10.10.10">
    <property type="entry name" value="Winged helix-like DNA-binding domain superfamily/Winged helix DNA-binding domain"/>
    <property type="match status" value="1"/>
</dbReference>
<keyword evidence="4" id="KW-0804">Transcription</keyword>
<evidence type="ECO:0000256" key="1">
    <source>
        <dbReference type="ARBA" id="ARBA00009437"/>
    </source>
</evidence>
<dbReference type="Gene3D" id="3.40.190.10">
    <property type="entry name" value="Periplasmic binding protein-like II"/>
    <property type="match status" value="2"/>
</dbReference>
<dbReference type="FunFam" id="1.10.10.10:FF:000001">
    <property type="entry name" value="LysR family transcriptional regulator"/>
    <property type="match status" value="1"/>
</dbReference>
<dbReference type="Proteomes" id="UP000285112">
    <property type="component" value="Unassembled WGS sequence"/>
</dbReference>
<keyword evidence="3" id="KW-0238">DNA-binding</keyword>
<dbReference type="RefSeq" id="WP_120023758.1">
    <property type="nucleotide sequence ID" value="NZ_QZFV01000078.1"/>
</dbReference>